<comment type="caution">
    <text evidence="3">The sequence shown here is derived from an EMBL/GenBank/DDBJ whole genome shotgun (WGS) entry which is preliminary data.</text>
</comment>
<organism evidence="3 4">
    <name type="scientific">Kribbella voronezhensis</name>
    <dbReference type="NCBI Taxonomy" id="2512212"/>
    <lineage>
        <taxon>Bacteria</taxon>
        <taxon>Bacillati</taxon>
        <taxon>Actinomycetota</taxon>
        <taxon>Actinomycetes</taxon>
        <taxon>Propionibacteriales</taxon>
        <taxon>Kribbellaceae</taxon>
        <taxon>Kribbella</taxon>
    </lineage>
</organism>
<dbReference type="Proteomes" id="UP000295151">
    <property type="component" value="Unassembled WGS sequence"/>
</dbReference>
<dbReference type="CDD" id="cd03392">
    <property type="entry name" value="PAP2_like_2"/>
    <property type="match status" value="1"/>
</dbReference>
<feature type="transmembrane region" description="Helical" evidence="1">
    <location>
        <begin position="141"/>
        <end position="164"/>
    </location>
</feature>
<reference evidence="3 4" key="1">
    <citation type="submission" date="2019-03" db="EMBL/GenBank/DDBJ databases">
        <title>Genomic Encyclopedia of Type Strains, Phase III (KMG-III): the genomes of soil and plant-associated and newly described type strains.</title>
        <authorList>
            <person name="Whitman W."/>
        </authorList>
    </citation>
    <scope>NUCLEOTIDE SEQUENCE [LARGE SCALE GENOMIC DNA]</scope>
    <source>
        <strain evidence="3 4">VKM Ac-2575</strain>
    </source>
</reference>
<name>A0A4R7SYM5_9ACTN</name>
<gene>
    <name evidence="3" type="ORF">EV138_6052</name>
</gene>
<feature type="transmembrane region" description="Helical" evidence="1">
    <location>
        <begin position="66"/>
        <end position="90"/>
    </location>
</feature>
<dbReference type="OrthoDB" id="5289372at2"/>
<evidence type="ECO:0000259" key="2">
    <source>
        <dbReference type="SMART" id="SM00014"/>
    </source>
</evidence>
<keyword evidence="1" id="KW-1133">Transmembrane helix</keyword>
<dbReference type="Pfam" id="PF01569">
    <property type="entry name" value="PAP2"/>
    <property type="match status" value="1"/>
</dbReference>
<dbReference type="PANTHER" id="PTHR14969:SF13">
    <property type="entry name" value="AT30094P"/>
    <property type="match status" value="1"/>
</dbReference>
<evidence type="ECO:0000313" key="3">
    <source>
        <dbReference type="EMBL" id="TDU83588.1"/>
    </source>
</evidence>
<dbReference type="InterPro" id="IPR036938">
    <property type="entry name" value="PAP2/HPO_sf"/>
</dbReference>
<sequence>MTLLNERTTPRLRYAVPVAGVAVAVAGTIGVGALADSANEANGLAAFDPRLTTDVLRLRSTPLTDVARALTFIGDVPVLCLLTVLAAFLFWRRTRSYRAPGLLLVAMAGSAALTYGLKLLVARHRPGTAYVLGPVDNGFAFPSGHTLNSAVFFGTVAALLVAVLRARLARAAVIAGAVLVSLGIGLSRLYLGYHWATDVLAGWLIAMTWLTIIGTIGYLTRPAPEPGGRVIR</sequence>
<dbReference type="Gene3D" id="1.20.144.10">
    <property type="entry name" value="Phosphatidic acid phosphatase type 2/haloperoxidase"/>
    <property type="match status" value="2"/>
</dbReference>
<accession>A0A4R7SYM5</accession>
<proteinExistence type="predicted"/>
<protein>
    <submittedName>
        <fullName evidence="3">Undecaprenyl-diphosphatase</fullName>
    </submittedName>
</protein>
<dbReference type="AlphaFoldDB" id="A0A4R7SYM5"/>
<feature type="transmembrane region" description="Helical" evidence="1">
    <location>
        <begin position="199"/>
        <end position="219"/>
    </location>
</feature>
<dbReference type="EMBL" id="SOCE01000002">
    <property type="protein sequence ID" value="TDU83588.1"/>
    <property type="molecule type" value="Genomic_DNA"/>
</dbReference>
<feature type="transmembrane region" description="Helical" evidence="1">
    <location>
        <begin position="171"/>
        <end position="193"/>
    </location>
</feature>
<dbReference type="SUPFAM" id="SSF48317">
    <property type="entry name" value="Acid phosphatase/Vanadium-dependent haloperoxidase"/>
    <property type="match status" value="1"/>
</dbReference>
<dbReference type="SMART" id="SM00014">
    <property type="entry name" value="acidPPc"/>
    <property type="match status" value="1"/>
</dbReference>
<evidence type="ECO:0000256" key="1">
    <source>
        <dbReference type="SAM" id="Phobius"/>
    </source>
</evidence>
<keyword evidence="1" id="KW-0812">Transmembrane</keyword>
<feature type="transmembrane region" description="Helical" evidence="1">
    <location>
        <begin position="12"/>
        <end position="35"/>
    </location>
</feature>
<dbReference type="PANTHER" id="PTHR14969">
    <property type="entry name" value="SPHINGOSINE-1-PHOSPHATE PHOSPHOHYDROLASE"/>
    <property type="match status" value="1"/>
</dbReference>
<evidence type="ECO:0000313" key="4">
    <source>
        <dbReference type="Proteomes" id="UP000295151"/>
    </source>
</evidence>
<keyword evidence="4" id="KW-1185">Reference proteome</keyword>
<dbReference type="RefSeq" id="WP_133982944.1">
    <property type="nucleotide sequence ID" value="NZ_SOCE01000002.1"/>
</dbReference>
<feature type="domain" description="Phosphatidic acid phosphatase type 2/haloperoxidase" evidence="2">
    <location>
        <begin position="99"/>
        <end position="214"/>
    </location>
</feature>
<dbReference type="InterPro" id="IPR000326">
    <property type="entry name" value="PAP2/HPO"/>
</dbReference>
<feature type="transmembrane region" description="Helical" evidence="1">
    <location>
        <begin position="102"/>
        <end position="121"/>
    </location>
</feature>
<keyword evidence="1" id="KW-0472">Membrane</keyword>